<accession>A0ABP8E2R6</accession>
<dbReference type="Gene3D" id="3.30.1330.40">
    <property type="entry name" value="RutC-like"/>
    <property type="match status" value="1"/>
</dbReference>
<dbReference type="Pfam" id="PF01042">
    <property type="entry name" value="Ribonuc_L-PSP"/>
    <property type="match status" value="1"/>
</dbReference>
<dbReference type="RefSeq" id="WP_344795772.1">
    <property type="nucleotide sequence ID" value="NZ_BAABAU010000001.1"/>
</dbReference>
<keyword evidence="1" id="KW-0378">Hydrolase</keyword>
<organism evidence="1 2">
    <name type="scientific">Frondihabitans peucedani</name>
    <dbReference type="NCBI Taxonomy" id="598626"/>
    <lineage>
        <taxon>Bacteria</taxon>
        <taxon>Bacillati</taxon>
        <taxon>Actinomycetota</taxon>
        <taxon>Actinomycetes</taxon>
        <taxon>Micrococcales</taxon>
        <taxon>Microbacteriaceae</taxon>
        <taxon>Frondihabitans</taxon>
    </lineage>
</organism>
<dbReference type="SUPFAM" id="SSF55298">
    <property type="entry name" value="YjgF-like"/>
    <property type="match status" value="1"/>
</dbReference>
<dbReference type="EMBL" id="BAABAU010000001">
    <property type="protein sequence ID" value="GAA4266503.1"/>
    <property type="molecule type" value="Genomic_DNA"/>
</dbReference>
<dbReference type="PANTHER" id="PTHR11803">
    <property type="entry name" value="2-IMINOBUTANOATE/2-IMINOPROPANOATE DEAMINASE RIDA"/>
    <property type="match status" value="1"/>
</dbReference>
<comment type="caution">
    <text evidence="1">The sequence shown here is derived from an EMBL/GenBank/DDBJ whole genome shotgun (WGS) entry which is preliminary data.</text>
</comment>
<evidence type="ECO:0000313" key="2">
    <source>
        <dbReference type="Proteomes" id="UP001501594"/>
    </source>
</evidence>
<dbReference type="CDD" id="cd00448">
    <property type="entry name" value="YjgF_YER057c_UK114_family"/>
    <property type="match status" value="1"/>
</dbReference>
<dbReference type="PANTHER" id="PTHR11803:SF39">
    <property type="entry name" value="2-IMINOBUTANOATE_2-IMINOPROPANOATE DEAMINASE"/>
    <property type="match status" value="1"/>
</dbReference>
<keyword evidence="2" id="KW-1185">Reference proteome</keyword>
<dbReference type="InterPro" id="IPR035959">
    <property type="entry name" value="RutC-like_sf"/>
</dbReference>
<dbReference type="Proteomes" id="UP001501594">
    <property type="component" value="Unassembled WGS sequence"/>
</dbReference>
<dbReference type="InterPro" id="IPR006175">
    <property type="entry name" value="YjgF/YER057c/UK114"/>
</dbReference>
<reference evidence="2" key="1">
    <citation type="journal article" date="2019" name="Int. J. Syst. Evol. Microbiol.">
        <title>The Global Catalogue of Microorganisms (GCM) 10K type strain sequencing project: providing services to taxonomists for standard genome sequencing and annotation.</title>
        <authorList>
            <consortium name="The Broad Institute Genomics Platform"/>
            <consortium name="The Broad Institute Genome Sequencing Center for Infectious Disease"/>
            <person name="Wu L."/>
            <person name="Ma J."/>
        </authorList>
    </citation>
    <scope>NUCLEOTIDE SEQUENCE [LARGE SCALE GENOMIC DNA]</scope>
    <source>
        <strain evidence="2">JCM 17442</strain>
    </source>
</reference>
<gene>
    <name evidence="1" type="ORF">GCM10022256_21150</name>
</gene>
<dbReference type="GO" id="GO:0016787">
    <property type="term" value="F:hydrolase activity"/>
    <property type="evidence" value="ECO:0007669"/>
    <property type="project" value="UniProtKB-KW"/>
</dbReference>
<evidence type="ECO:0000313" key="1">
    <source>
        <dbReference type="EMBL" id="GAA4266503.1"/>
    </source>
</evidence>
<sequence>MTDSKTPVVTDGAPTPMTTFSQGVRKGGVLSVSGQGPQDPLTGAYLFDGDLTSQTIRTLDNVRAVVEAAGGTFEDVLSLRVFLTKRSDFAEMNAAYADYLTEHVPSGVFPTRTTVFVELPNEAMLVEIDALAVLGR</sequence>
<proteinExistence type="predicted"/>
<name>A0ABP8E2R6_9MICO</name>
<protein>
    <submittedName>
        <fullName evidence="1">Rid family hydrolase</fullName>
    </submittedName>
</protein>